<dbReference type="Proteomes" id="UP000247476">
    <property type="component" value="Unassembled WGS sequence"/>
</dbReference>
<evidence type="ECO:0000256" key="3">
    <source>
        <dbReference type="SAM" id="MobiDB-lite"/>
    </source>
</evidence>
<feature type="transmembrane region" description="Helical" evidence="4">
    <location>
        <begin position="477"/>
        <end position="502"/>
    </location>
</feature>
<comment type="similarity">
    <text evidence="1">Belongs to the GerABKA family.</text>
</comment>
<name>A0A2V5KE28_9BACL</name>
<accession>A0A2V5KE28</accession>
<organism evidence="5 6">
    <name type="scientific">Paenibacillus flagellatus</name>
    <dbReference type="NCBI Taxonomy" id="2211139"/>
    <lineage>
        <taxon>Bacteria</taxon>
        <taxon>Bacillati</taxon>
        <taxon>Bacillota</taxon>
        <taxon>Bacilli</taxon>
        <taxon>Bacillales</taxon>
        <taxon>Paenibacillaceae</taxon>
        <taxon>Paenibacillus</taxon>
    </lineage>
</organism>
<dbReference type="InterPro" id="IPR004995">
    <property type="entry name" value="Spore_Ger"/>
</dbReference>
<evidence type="ECO:0000313" key="6">
    <source>
        <dbReference type="Proteomes" id="UP000247476"/>
    </source>
</evidence>
<evidence type="ECO:0000256" key="1">
    <source>
        <dbReference type="ARBA" id="ARBA00005278"/>
    </source>
</evidence>
<dbReference type="InterPro" id="IPR050768">
    <property type="entry name" value="UPF0353/GerABKA_families"/>
</dbReference>
<evidence type="ECO:0000256" key="4">
    <source>
        <dbReference type="SAM" id="Phobius"/>
    </source>
</evidence>
<dbReference type="PIRSF" id="PIRSF005690">
    <property type="entry name" value="GerBA"/>
    <property type="match status" value="1"/>
</dbReference>
<protein>
    <submittedName>
        <fullName evidence="5">Spore germination protein</fullName>
    </submittedName>
</protein>
<dbReference type="Pfam" id="PF03323">
    <property type="entry name" value="GerA"/>
    <property type="match status" value="1"/>
</dbReference>
<reference evidence="5 6" key="1">
    <citation type="submission" date="2018-05" db="EMBL/GenBank/DDBJ databases">
        <title>Paenibacillus flagellatus sp. nov., isolated from selenium mineral soil.</title>
        <authorList>
            <person name="Dai X."/>
        </authorList>
    </citation>
    <scope>NUCLEOTIDE SEQUENCE [LARGE SCALE GENOMIC DNA]</scope>
    <source>
        <strain evidence="5 6">DXL2</strain>
    </source>
</reference>
<keyword evidence="2 4" id="KW-0472">Membrane</keyword>
<keyword evidence="4" id="KW-0812">Transmembrane</keyword>
<dbReference type="GO" id="GO:0016020">
    <property type="term" value="C:membrane"/>
    <property type="evidence" value="ECO:0007669"/>
    <property type="project" value="InterPro"/>
</dbReference>
<feature type="region of interest" description="Disordered" evidence="3">
    <location>
        <begin position="38"/>
        <end position="57"/>
    </location>
</feature>
<proteinExistence type="inferred from homology"/>
<sequence>MRNILKPEIWVGAVVSFAFPFGISRLFRKLQAEGGDRFRPSRRVGRRKSIDKAREPARKAAVPVAERLEINIRAMREAIGHSPDVMFRDFAIRRTDSRAVIVYIDGLIDSNALVEQVMKPLMREVDRTSEVPLDPEAWKDELTNSVLPAADVKAVACLEACVHEVLSGNIALFAEGMAEAVIVGASGGESRSVEEPLSEAVVRGPKDGFVESLRSNTTLLRRRIKDPGFTTVGFTLGRRSRTKLSLFYIKGLTNPDLVEEVESRLRRIDIDDILESGYVEQLIEDRYLSPFPQVQNTERPDRVAGALMEGRVALLMEGTPMALLVPVTFPMLMTSPEDYYERWLPASLIRILRYGAAFLALFLPAIYIALISYNHGLIPTKLVISIAAGREGVPFPSIVEALIMEVTLEILREAGLRLPKPIGQAVGIVGGLVIGQAAVQAAIVSPIMVIVVALTAISSFAFPQYGAGIAIRMLRFAMMLAAAVFGLFGIIMFFILILVHLVRLKSFGTDYLSPFAPMRPGDWRDLVVRLPLQVLTGRPESNETEDRIRQPPEGG</sequence>
<keyword evidence="4" id="KW-1133">Transmembrane helix</keyword>
<feature type="transmembrane region" description="Helical" evidence="4">
    <location>
        <begin position="351"/>
        <end position="373"/>
    </location>
</feature>
<dbReference type="GO" id="GO:0009847">
    <property type="term" value="P:spore germination"/>
    <property type="evidence" value="ECO:0007669"/>
    <property type="project" value="InterPro"/>
</dbReference>
<evidence type="ECO:0000256" key="2">
    <source>
        <dbReference type="ARBA" id="ARBA00023136"/>
    </source>
</evidence>
<dbReference type="PANTHER" id="PTHR22550">
    <property type="entry name" value="SPORE GERMINATION PROTEIN"/>
    <property type="match status" value="1"/>
</dbReference>
<dbReference type="EMBL" id="QJVJ01000010">
    <property type="protein sequence ID" value="PYI52230.1"/>
    <property type="molecule type" value="Genomic_DNA"/>
</dbReference>
<keyword evidence="6" id="KW-1185">Reference proteome</keyword>
<feature type="transmembrane region" description="Helical" evidence="4">
    <location>
        <begin position="422"/>
        <end position="441"/>
    </location>
</feature>
<evidence type="ECO:0000313" key="5">
    <source>
        <dbReference type="EMBL" id="PYI52230.1"/>
    </source>
</evidence>
<gene>
    <name evidence="5" type="ORF">DLM86_22435</name>
</gene>
<dbReference type="PANTHER" id="PTHR22550:SF5">
    <property type="entry name" value="LEUCINE ZIPPER PROTEIN 4"/>
    <property type="match status" value="1"/>
</dbReference>
<feature type="transmembrane region" description="Helical" evidence="4">
    <location>
        <begin position="447"/>
        <end position="465"/>
    </location>
</feature>
<feature type="compositionally biased region" description="Basic and acidic residues" evidence="3">
    <location>
        <begin position="48"/>
        <end position="57"/>
    </location>
</feature>
<dbReference type="AlphaFoldDB" id="A0A2V5KE28"/>
<feature type="transmembrane region" description="Helical" evidence="4">
    <location>
        <begin position="312"/>
        <end position="331"/>
    </location>
</feature>
<comment type="caution">
    <text evidence="5">The sequence shown here is derived from an EMBL/GenBank/DDBJ whole genome shotgun (WGS) entry which is preliminary data.</text>
</comment>
<dbReference type="OrthoDB" id="1726708at2"/>